<evidence type="ECO:0000313" key="2">
    <source>
        <dbReference type="EMBL" id="KFA61970.1"/>
    </source>
</evidence>
<reference evidence="2 3" key="1">
    <citation type="journal article" date="2014" name="BMC Genomics">
        <title>Comparative genome sequencing reveals chemotype-specific gene clusters in the toxigenic black mold Stachybotrys.</title>
        <authorList>
            <person name="Semeiks J."/>
            <person name="Borek D."/>
            <person name="Otwinowski Z."/>
            <person name="Grishin N.V."/>
        </authorList>
    </citation>
    <scope>NUCLEOTIDE SEQUENCE [LARGE SCALE GENOMIC DNA]</scope>
    <source>
        <strain evidence="2 3">IBT 40285</strain>
    </source>
</reference>
<sequence length="219" mass="24910">MKLISTILQLLLGLLLFEVASADLIASPPVHDRKILPDLPPGYEKFAVQGPSDPVPKAAEPYLPEPADHELNKTEVANAHHERLSVAAAPWLVPFWGRGSRRSVLLVRSQKDGYLCARREWRFETWKWANVRDCARACDSCVKQAAFNGASWIQCARTVRFAFCEITFYIPSVHNYTIENDWSFNGKFGPDPKKDDHGLHDQAAMAEPFGEYRWEEEKE</sequence>
<evidence type="ECO:0000313" key="3">
    <source>
        <dbReference type="Proteomes" id="UP000028524"/>
    </source>
</evidence>
<name>A0A084QDD5_STAC4</name>
<protein>
    <recommendedName>
        <fullName evidence="4">Apple domain-containing protein</fullName>
    </recommendedName>
</protein>
<accession>A0A084QDD5</accession>
<proteinExistence type="predicted"/>
<dbReference type="HOGENOM" id="CLU_1262252_0_0_1"/>
<feature type="chain" id="PRO_5001779125" description="Apple domain-containing protein" evidence="1">
    <location>
        <begin position="23"/>
        <end position="219"/>
    </location>
</feature>
<dbReference type="OrthoDB" id="10343150at2759"/>
<keyword evidence="3" id="KW-1185">Reference proteome</keyword>
<evidence type="ECO:0000256" key="1">
    <source>
        <dbReference type="SAM" id="SignalP"/>
    </source>
</evidence>
<gene>
    <name evidence="2" type="ORF">S40285_10543</name>
</gene>
<dbReference type="InParanoid" id="A0A084QDD5"/>
<keyword evidence="1" id="KW-0732">Signal</keyword>
<organism evidence="2 3">
    <name type="scientific">Stachybotrys chlorohalonatus (strain IBT 40285)</name>
    <dbReference type="NCBI Taxonomy" id="1283841"/>
    <lineage>
        <taxon>Eukaryota</taxon>
        <taxon>Fungi</taxon>
        <taxon>Dikarya</taxon>
        <taxon>Ascomycota</taxon>
        <taxon>Pezizomycotina</taxon>
        <taxon>Sordariomycetes</taxon>
        <taxon>Hypocreomycetidae</taxon>
        <taxon>Hypocreales</taxon>
        <taxon>Stachybotryaceae</taxon>
        <taxon>Stachybotrys</taxon>
    </lineage>
</organism>
<dbReference type="Proteomes" id="UP000028524">
    <property type="component" value="Unassembled WGS sequence"/>
</dbReference>
<feature type="signal peptide" evidence="1">
    <location>
        <begin position="1"/>
        <end position="22"/>
    </location>
</feature>
<evidence type="ECO:0008006" key="4">
    <source>
        <dbReference type="Google" id="ProtNLM"/>
    </source>
</evidence>
<dbReference type="AlphaFoldDB" id="A0A084QDD5"/>
<dbReference type="EMBL" id="KL660822">
    <property type="protein sequence ID" value="KFA61970.1"/>
    <property type="molecule type" value="Genomic_DNA"/>
</dbReference>